<dbReference type="Gene3D" id="3.60.15.10">
    <property type="entry name" value="Ribonuclease Z/Hydroxyacylglutathione hydrolase-like"/>
    <property type="match status" value="1"/>
</dbReference>
<accession>A0ABP3KIM8</accession>
<dbReference type="SMART" id="SM00849">
    <property type="entry name" value="Lactamase_B"/>
    <property type="match status" value="1"/>
</dbReference>
<evidence type="ECO:0000259" key="1">
    <source>
        <dbReference type="SMART" id="SM00849"/>
    </source>
</evidence>
<gene>
    <name evidence="2" type="ORF">GCM10008936_06400</name>
</gene>
<dbReference type="InterPro" id="IPR001279">
    <property type="entry name" value="Metallo-B-lactamas"/>
</dbReference>
<proteinExistence type="predicted"/>
<evidence type="ECO:0000313" key="3">
    <source>
        <dbReference type="Proteomes" id="UP001410648"/>
    </source>
</evidence>
<dbReference type="InterPro" id="IPR058121">
    <property type="entry name" value="WalJ/YycJ"/>
</dbReference>
<name>A0ABP3KIM8_9LACT</name>
<dbReference type="CDD" id="cd07733">
    <property type="entry name" value="YycJ-like_MBL-fold"/>
    <property type="match status" value="1"/>
</dbReference>
<dbReference type="PANTHER" id="PTHR47619">
    <property type="entry name" value="METALLO-HYDROLASE YYCJ-RELATED"/>
    <property type="match status" value="1"/>
</dbReference>
<dbReference type="InterPro" id="IPR036866">
    <property type="entry name" value="RibonucZ/Hydroxyglut_hydro"/>
</dbReference>
<dbReference type="InterPro" id="IPR052533">
    <property type="entry name" value="WalJ/YycJ-like"/>
</dbReference>
<dbReference type="SUPFAM" id="SSF56281">
    <property type="entry name" value="Metallo-hydrolase/oxidoreductase"/>
    <property type="match status" value="1"/>
</dbReference>
<dbReference type="Proteomes" id="UP001410648">
    <property type="component" value="Unassembled WGS sequence"/>
</dbReference>
<comment type="caution">
    <text evidence="2">The sequence shown here is derived from an EMBL/GenBank/DDBJ whole genome shotgun (WGS) entry which is preliminary data.</text>
</comment>
<protein>
    <submittedName>
        <fullName evidence="2">MBL fold metallo-hydrolase</fullName>
    </submittedName>
</protein>
<dbReference type="EMBL" id="BAAADA010000047">
    <property type="protein sequence ID" value="GAA0478875.1"/>
    <property type="molecule type" value="Genomic_DNA"/>
</dbReference>
<dbReference type="Pfam" id="PF12706">
    <property type="entry name" value="Lactamase_B_2"/>
    <property type="match status" value="1"/>
</dbReference>
<evidence type="ECO:0000313" key="2">
    <source>
        <dbReference type="EMBL" id="GAA0478875.1"/>
    </source>
</evidence>
<keyword evidence="3" id="KW-1185">Reference proteome</keyword>
<feature type="domain" description="Metallo-beta-lactamase" evidence="1">
    <location>
        <begin position="31"/>
        <end position="209"/>
    </location>
</feature>
<dbReference type="PANTHER" id="PTHR47619:SF1">
    <property type="entry name" value="EXODEOXYRIBONUCLEASE WALJ"/>
    <property type="match status" value="1"/>
</dbReference>
<reference evidence="3" key="1">
    <citation type="journal article" date="2019" name="Int. J. Syst. Evol. Microbiol.">
        <title>The Global Catalogue of Microorganisms (GCM) 10K type strain sequencing project: providing services to taxonomists for standard genome sequencing and annotation.</title>
        <authorList>
            <consortium name="The Broad Institute Genomics Platform"/>
            <consortium name="The Broad Institute Genome Sequencing Center for Infectious Disease"/>
            <person name="Wu L."/>
            <person name="Ma J."/>
        </authorList>
    </citation>
    <scope>NUCLEOTIDE SEQUENCE [LARGE SCALE GENOMIC DNA]</scope>
    <source>
        <strain evidence="3">JCM 14232</strain>
    </source>
</reference>
<organism evidence="2 3">
    <name type="scientific">Alkalibacterium indicireducens</name>
    <dbReference type="NCBI Taxonomy" id="398758"/>
    <lineage>
        <taxon>Bacteria</taxon>
        <taxon>Bacillati</taxon>
        <taxon>Bacillota</taxon>
        <taxon>Bacilli</taxon>
        <taxon>Lactobacillales</taxon>
        <taxon>Carnobacteriaceae</taxon>
        <taxon>Alkalibacterium</taxon>
    </lineage>
</organism>
<sequence length="282" mass="31674">MDNEYLQGEVVVMMETAQSGLNISVLASGSTGNITYVESGSTRLLVDCGFSGKKAIELLSKIGRRPEDLDAILVTHEHSDHIKGVGILARKYGLDVYANEKTWKAMESKLGNLKVEQKNHFSIDKTLTLGDIDVSSFGVSHDAIDPQFYTFQKDDKRFVMLTDTGYVSDRMRDYVKDAEAYLFESNHDVSMLRMGRYPWSLKQRIIGDKGHLSNEDGALALAEIVGDRTKRVYLGHLSKENNVKEIAHSTVEDILVRKDTGVNDRFRLFDTDPVEPCDLFTL</sequence>